<feature type="compositionally biased region" description="Basic residues" evidence="1">
    <location>
        <begin position="212"/>
        <end position="243"/>
    </location>
</feature>
<proteinExistence type="predicted"/>
<dbReference type="EMBL" id="KV453926">
    <property type="protein sequence ID" value="ODV75258.1"/>
    <property type="molecule type" value="Genomic_DNA"/>
</dbReference>
<dbReference type="EMBL" id="CDQK01000003">
    <property type="protein sequence ID" value="CEP22414.1"/>
    <property type="molecule type" value="Genomic_DNA"/>
</dbReference>
<dbReference type="InterPro" id="IPR035503">
    <property type="entry name" value="IOC4-like_PWWP"/>
</dbReference>
<keyword evidence="6" id="KW-1185">Reference proteome</keyword>
<reference evidence="3" key="1">
    <citation type="submission" date="2014-12" db="EMBL/GenBank/DDBJ databases">
        <authorList>
            <person name="Jaenicke S."/>
        </authorList>
    </citation>
    <scope>NUCLEOTIDE SEQUENCE [LARGE SCALE GENOMIC DNA]</scope>
    <source>
        <strain evidence="3">CBS1600</strain>
    </source>
</reference>
<feature type="region of interest" description="Disordered" evidence="1">
    <location>
        <begin position="153"/>
        <end position="267"/>
    </location>
</feature>
<evidence type="ECO:0000313" key="5">
    <source>
        <dbReference type="Proteomes" id="UP000038830"/>
    </source>
</evidence>
<feature type="compositionally biased region" description="Low complexity" evidence="1">
    <location>
        <begin position="64"/>
        <end position="73"/>
    </location>
</feature>
<dbReference type="SMART" id="SM00293">
    <property type="entry name" value="PWWP"/>
    <property type="match status" value="1"/>
</dbReference>
<dbReference type="OMA" id="DTFMWAT"/>
<gene>
    <name evidence="3" type="ORF">BN1211_2774</name>
    <name evidence="4" type="ORF">CYBJADRAFT_166014</name>
</gene>
<name>A0A0H5CCR6_CYBJN</name>
<dbReference type="Proteomes" id="UP000038830">
    <property type="component" value="Unassembled WGS sequence"/>
</dbReference>
<feature type="domain" description="PWWP" evidence="2">
    <location>
        <begin position="26"/>
        <end position="119"/>
    </location>
</feature>
<dbReference type="SUPFAM" id="SSF63748">
    <property type="entry name" value="Tudor/PWWP/MBT"/>
    <property type="match status" value="1"/>
</dbReference>
<dbReference type="AlphaFoldDB" id="A0A0H5CCR6"/>
<dbReference type="STRING" id="983966.A0A0H5CCR6"/>
<feature type="compositionally biased region" description="Polar residues" evidence="1">
    <location>
        <begin position="412"/>
        <end position="427"/>
    </location>
</feature>
<dbReference type="CDD" id="cd05840">
    <property type="entry name" value="PWWP_ScIOC4-like"/>
    <property type="match status" value="1"/>
</dbReference>
<evidence type="ECO:0000259" key="2">
    <source>
        <dbReference type="SMART" id="SM00293"/>
    </source>
</evidence>
<evidence type="ECO:0000313" key="3">
    <source>
        <dbReference type="EMBL" id="CEP22414.1"/>
    </source>
</evidence>
<evidence type="ECO:0000313" key="4">
    <source>
        <dbReference type="EMBL" id="ODV75258.1"/>
    </source>
</evidence>
<feature type="region of interest" description="Disordered" evidence="1">
    <location>
        <begin position="1"/>
        <end position="27"/>
    </location>
</feature>
<sequence>MANESTAGDSGKESSIEPSNDDYGDYPPGTIVLAKLKSFPPWPAIVIPDDLVPEGVASSKPKKPASSSGARSSRASRSRRKSTAAQSQTSQQDSRLWCVRFLKDDTFMWATANDISLLTKEQIEKFLSKNPKKGIRSAYEMALDPPEVEEFIIYGSDGKPIDIDNEADDADFEDGESTPDDDDEDAIEEEGLEEDDDDVELLTDEEVETKRTSKRTRKTTKSTPRKKAKPAPVKKKATKRGGSKAKVVEEPETSSDEDWDAPDDDSEPVAVDILTSEEISKIIKKTTPLFLKARLALQSTFLSGKEITDNLKQINTTLDSLEKSEYPHVGIIKATGLHKVIFDILKRPDLTTRELSKVRSRLEKLAKEWFDVTIDVEESWNFEEQNEESKDEESEVKKEETGASDIKEETESTNNHPTNGSTTKAEE</sequence>
<evidence type="ECO:0000256" key="1">
    <source>
        <dbReference type="SAM" id="MobiDB-lite"/>
    </source>
</evidence>
<feature type="compositionally biased region" description="Low complexity" evidence="1">
    <location>
        <begin position="83"/>
        <end position="94"/>
    </location>
</feature>
<organism evidence="3 5">
    <name type="scientific">Cyberlindnera jadinii (strain ATCC 18201 / CBS 1600 / BCRC 20928 / JCM 3617 / NBRC 0987 / NRRL Y-1542)</name>
    <name type="common">Torula yeast</name>
    <name type="synonym">Candida utilis</name>
    <dbReference type="NCBI Taxonomy" id="983966"/>
    <lineage>
        <taxon>Eukaryota</taxon>
        <taxon>Fungi</taxon>
        <taxon>Dikarya</taxon>
        <taxon>Ascomycota</taxon>
        <taxon>Saccharomycotina</taxon>
        <taxon>Saccharomycetes</taxon>
        <taxon>Phaffomycetales</taxon>
        <taxon>Phaffomycetaceae</taxon>
        <taxon>Cyberlindnera</taxon>
    </lineage>
</organism>
<feature type="compositionally biased region" description="Acidic residues" evidence="1">
    <location>
        <begin position="381"/>
        <end position="394"/>
    </location>
</feature>
<protein>
    <recommendedName>
        <fullName evidence="2">PWWP domain-containing protein</fullName>
    </recommendedName>
</protein>
<feature type="compositionally biased region" description="Acidic residues" evidence="1">
    <location>
        <begin position="163"/>
        <end position="207"/>
    </location>
</feature>
<dbReference type="Pfam" id="PF00855">
    <property type="entry name" value="PWWP"/>
    <property type="match status" value="1"/>
</dbReference>
<accession>A0A0H5CCR6</accession>
<dbReference type="OrthoDB" id="62853at2759"/>
<dbReference type="InterPro" id="IPR000313">
    <property type="entry name" value="PWWP_dom"/>
</dbReference>
<reference evidence="5" key="2">
    <citation type="journal article" date="2015" name="J. Biotechnol.">
        <title>The structure of the Cyberlindnera jadinii genome and its relation to Candida utilis analyzed by the occurrence of single nucleotide polymorphisms.</title>
        <authorList>
            <person name="Rupp O."/>
            <person name="Brinkrolf K."/>
            <person name="Buerth C."/>
            <person name="Kunigo M."/>
            <person name="Schneider J."/>
            <person name="Jaenicke S."/>
            <person name="Goesmann A."/>
            <person name="Puehler A."/>
            <person name="Jaeger K.-E."/>
            <person name="Ernst J.F."/>
        </authorList>
    </citation>
    <scope>NUCLEOTIDE SEQUENCE [LARGE SCALE GENOMIC DNA]</scope>
    <source>
        <strain evidence="5">ATCC 18201 / CBS 1600 / BCRC 20928 / JCM 3617 / NBRC 0987 / NRRL Y-1542</strain>
    </source>
</reference>
<feature type="region of interest" description="Disordered" evidence="1">
    <location>
        <begin position="53"/>
        <end position="95"/>
    </location>
</feature>
<feature type="compositionally biased region" description="Acidic residues" evidence="1">
    <location>
        <begin position="250"/>
        <end position="267"/>
    </location>
</feature>
<feature type="region of interest" description="Disordered" evidence="1">
    <location>
        <begin position="381"/>
        <end position="427"/>
    </location>
</feature>
<dbReference type="Proteomes" id="UP000094389">
    <property type="component" value="Unassembled WGS sequence"/>
</dbReference>
<evidence type="ECO:0000313" key="6">
    <source>
        <dbReference type="Proteomes" id="UP000094389"/>
    </source>
</evidence>
<reference evidence="4 6" key="3">
    <citation type="journal article" date="2016" name="Proc. Natl. Acad. Sci. U.S.A.">
        <title>Comparative genomics of biotechnologically important yeasts.</title>
        <authorList>
            <person name="Riley R."/>
            <person name="Haridas S."/>
            <person name="Wolfe K.H."/>
            <person name="Lopes M.R."/>
            <person name="Hittinger C.T."/>
            <person name="Goeker M."/>
            <person name="Salamov A.A."/>
            <person name="Wisecaver J.H."/>
            <person name="Long T.M."/>
            <person name="Calvey C.H."/>
            <person name="Aerts A.L."/>
            <person name="Barry K.W."/>
            <person name="Choi C."/>
            <person name="Clum A."/>
            <person name="Coughlan A.Y."/>
            <person name="Deshpande S."/>
            <person name="Douglass A.P."/>
            <person name="Hanson S.J."/>
            <person name="Klenk H.-P."/>
            <person name="LaButti K.M."/>
            <person name="Lapidus A."/>
            <person name="Lindquist E.A."/>
            <person name="Lipzen A.M."/>
            <person name="Meier-Kolthoff J.P."/>
            <person name="Ohm R.A."/>
            <person name="Otillar R.P."/>
            <person name="Pangilinan J.L."/>
            <person name="Peng Y."/>
            <person name="Rokas A."/>
            <person name="Rosa C.A."/>
            <person name="Scheuner C."/>
            <person name="Sibirny A.A."/>
            <person name="Slot J.C."/>
            <person name="Stielow J.B."/>
            <person name="Sun H."/>
            <person name="Kurtzman C.P."/>
            <person name="Blackwell M."/>
            <person name="Grigoriev I.V."/>
            <person name="Jeffries T.W."/>
        </authorList>
    </citation>
    <scope>NUCLEOTIDE SEQUENCE [LARGE SCALE GENOMIC DNA]</scope>
    <source>
        <strain evidence="6">ATCC 18201 / CBS 1600 / BCRC 20928 / JCM 3617 / NBRC 0987 / NRRL Y-1542</strain>
        <strain evidence="4">NRRL Y-1542</strain>
    </source>
</reference>
<dbReference type="Gene3D" id="2.30.30.140">
    <property type="match status" value="1"/>
</dbReference>
<accession>A0A1E4S703</accession>
<feature type="compositionally biased region" description="Basic and acidic residues" evidence="1">
    <location>
        <begin position="395"/>
        <end position="410"/>
    </location>
</feature>